<feature type="chain" id="PRO_5045916590" evidence="2">
    <location>
        <begin position="22"/>
        <end position="203"/>
    </location>
</feature>
<evidence type="ECO:0000256" key="2">
    <source>
        <dbReference type="SAM" id="SignalP"/>
    </source>
</evidence>
<organism evidence="3 4">
    <name type="scientific">Massilia agri</name>
    <dbReference type="NCBI Taxonomy" id="1886785"/>
    <lineage>
        <taxon>Bacteria</taxon>
        <taxon>Pseudomonadati</taxon>
        <taxon>Pseudomonadota</taxon>
        <taxon>Betaproteobacteria</taxon>
        <taxon>Burkholderiales</taxon>
        <taxon>Oxalobacteraceae</taxon>
        <taxon>Telluria group</taxon>
        <taxon>Massilia</taxon>
    </lineage>
</organism>
<proteinExistence type="predicted"/>
<evidence type="ECO:0000313" key="3">
    <source>
        <dbReference type="EMBL" id="MCS0597582.1"/>
    </source>
</evidence>
<dbReference type="Proteomes" id="UP001206572">
    <property type="component" value="Unassembled WGS sequence"/>
</dbReference>
<keyword evidence="4" id="KW-1185">Reference proteome</keyword>
<feature type="region of interest" description="Disordered" evidence="1">
    <location>
        <begin position="20"/>
        <end position="156"/>
    </location>
</feature>
<keyword evidence="2" id="KW-0732">Signal</keyword>
<dbReference type="RefSeq" id="WP_258828601.1">
    <property type="nucleotide sequence ID" value="NZ_JANUHA010000009.1"/>
</dbReference>
<reference evidence="3 4" key="1">
    <citation type="submission" date="2022-08" db="EMBL/GenBank/DDBJ databases">
        <title>Reclassification of Massilia species as members of the genera Telluria, Duganella, Pseudoduganella, Mokoshia gen. nov. and Zemynaea gen. nov. using orthogonal and non-orthogonal genome-based approaches.</title>
        <authorList>
            <person name="Bowman J.P."/>
        </authorList>
    </citation>
    <scope>NUCLEOTIDE SEQUENCE [LARGE SCALE GENOMIC DNA]</scope>
    <source>
        <strain evidence="3 4">JCM 31661</strain>
    </source>
</reference>
<gene>
    <name evidence="3" type="ORF">NX780_14620</name>
</gene>
<feature type="region of interest" description="Disordered" evidence="1">
    <location>
        <begin position="179"/>
        <end position="203"/>
    </location>
</feature>
<accession>A0ABT2AMV0</accession>
<protein>
    <submittedName>
        <fullName evidence="3">Uncharacterized protein</fullName>
    </submittedName>
</protein>
<evidence type="ECO:0000313" key="4">
    <source>
        <dbReference type="Proteomes" id="UP001206572"/>
    </source>
</evidence>
<feature type="signal peptide" evidence="2">
    <location>
        <begin position="1"/>
        <end position="21"/>
    </location>
</feature>
<sequence length="203" mass="20705">MRPIHSMIAVLFALGTASALAQTQTSPRPPASKPVDDSASYGPVLNPQAPPASSSTQAGGEASPQAQEERAGQPPTSKPIESDPSARPAPQSAKPQQQENARPARQEGRQQANKPPQAKRRAVEQRIESTPRIAAPQPRPRVEVESGVAPAPVGPQSTQVLGCVGGACTGANGATYNIPPGGGPGTSSSGRPCTSNGTTIQCL</sequence>
<comment type="caution">
    <text evidence="3">The sequence shown here is derived from an EMBL/GenBank/DDBJ whole genome shotgun (WGS) entry which is preliminary data.</text>
</comment>
<evidence type="ECO:0000256" key="1">
    <source>
        <dbReference type="SAM" id="MobiDB-lite"/>
    </source>
</evidence>
<name>A0ABT2AMV0_9BURK</name>
<feature type="compositionally biased region" description="Low complexity" evidence="1">
    <location>
        <begin position="186"/>
        <end position="195"/>
    </location>
</feature>
<dbReference type="EMBL" id="JANUHA010000009">
    <property type="protein sequence ID" value="MCS0597582.1"/>
    <property type="molecule type" value="Genomic_DNA"/>
</dbReference>